<dbReference type="Proteomes" id="UP001154240">
    <property type="component" value="Unassembled WGS sequence"/>
</dbReference>
<keyword evidence="2" id="KW-1185">Reference proteome</keyword>
<dbReference type="InterPro" id="IPR043504">
    <property type="entry name" value="Peptidase_S1_PA_chymotrypsin"/>
</dbReference>
<dbReference type="GO" id="GO:0006508">
    <property type="term" value="P:proteolysis"/>
    <property type="evidence" value="ECO:0007669"/>
    <property type="project" value="UniProtKB-KW"/>
</dbReference>
<dbReference type="Gene3D" id="2.40.10.10">
    <property type="entry name" value="Trypsin-like serine proteases"/>
    <property type="match status" value="1"/>
</dbReference>
<dbReference type="EMBL" id="JAPHEH010000001">
    <property type="protein sequence ID" value="MDG4475168.1"/>
    <property type="molecule type" value="Genomic_DNA"/>
</dbReference>
<evidence type="ECO:0000313" key="2">
    <source>
        <dbReference type="Proteomes" id="UP001154240"/>
    </source>
</evidence>
<gene>
    <name evidence="1" type="ORF">OLX77_03215</name>
</gene>
<dbReference type="Pfam" id="PF13365">
    <property type="entry name" value="Trypsin_2"/>
    <property type="match status" value="1"/>
</dbReference>
<sequence length="359" mass="39889">MRNTPTDDIGILKTVWRKDEAGVWAGHDLKGIDLKPREGFTKDYFKIQNSEMNLMTQSPGPIMNSLFTTFGTTEFLIRQSIVPVVAWNNGDEEMRCIGTGFFISASGLLLTAAHVLRDPVDENYTTLTQVDERSFRLDESLQYGVLIPANPAMKNAPSPPFQIHPAMREAKWFMCPFEWTQHWGKNIQNPLLHKKPEFKLDLDIAVCKVREQPLIGNYQPLNIGMHNLKLNDRAVAIGYPEMRNIRFGGDDYQPELVVSVGSVTAIYPDNITEKENPTDGPNFEFNAKIPGKMSGSPILVGGGIITKGVVSRSLGSKENHASGCLIAPMMGLPLIENKSLFELMNNGKDGIPQFIGKGL</sequence>
<organism evidence="1 2">
    <name type="scientific">Thiovibrio frasassiensis</name>
    <dbReference type="NCBI Taxonomy" id="2984131"/>
    <lineage>
        <taxon>Bacteria</taxon>
        <taxon>Pseudomonadati</taxon>
        <taxon>Thermodesulfobacteriota</taxon>
        <taxon>Desulfobulbia</taxon>
        <taxon>Desulfobulbales</taxon>
        <taxon>Thiovibrionaceae</taxon>
        <taxon>Thiovibrio</taxon>
    </lineage>
</organism>
<dbReference type="SUPFAM" id="SSF50494">
    <property type="entry name" value="Trypsin-like serine proteases"/>
    <property type="match status" value="1"/>
</dbReference>
<evidence type="ECO:0000313" key="1">
    <source>
        <dbReference type="EMBL" id="MDG4475168.1"/>
    </source>
</evidence>
<reference evidence="1" key="2">
    <citation type="submission" date="2022-10" db="EMBL/GenBank/DDBJ databases">
        <authorList>
            <person name="Aronson H.S."/>
        </authorList>
    </citation>
    <scope>NUCLEOTIDE SEQUENCE</scope>
    <source>
        <strain evidence="1">RS19-109</strain>
    </source>
</reference>
<accession>A0A9X4MGN9</accession>
<proteinExistence type="predicted"/>
<protein>
    <submittedName>
        <fullName evidence="1">Serine protease</fullName>
    </submittedName>
</protein>
<dbReference type="AlphaFoldDB" id="A0A9X4MGN9"/>
<dbReference type="RefSeq" id="WP_307632143.1">
    <property type="nucleotide sequence ID" value="NZ_JAPHEH010000001.1"/>
</dbReference>
<dbReference type="GO" id="GO:0008233">
    <property type="term" value="F:peptidase activity"/>
    <property type="evidence" value="ECO:0007669"/>
    <property type="project" value="UniProtKB-KW"/>
</dbReference>
<comment type="caution">
    <text evidence="1">The sequence shown here is derived from an EMBL/GenBank/DDBJ whole genome shotgun (WGS) entry which is preliminary data.</text>
</comment>
<keyword evidence="1" id="KW-0378">Hydrolase</keyword>
<keyword evidence="1" id="KW-0645">Protease</keyword>
<name>A0A9X4MGN9_9BACT</name>
<dbReference type="InterPro" id="IPR009003">
    <property type="entry name" value="Peptidase_S1_PA"/>
</dbReference>
<reference evidence="1" key="1">
    <citation type="journal article" date="2022" name="bioRxiv">
        <title>Thiovibrio frasassiensisgen. nov., sp. nov., an autotrophic, elemental sulfur disproportionating bacterium isolated from sulfidic karst sediment, and proposal of Thiovibrionaceae fam. nov.</title>
        <authorList>
            <person name="Aronson H."/>
            <person name="Thomas C."/>
            <person name="Bhattacharyya M."/>
            <person name="Eckstein S."/>
            <person name="Jensen S."/>
            <person name="Barco R."/>
            <person name="Macalady J."/>
            <person name="Amend J."/>
        </authorList>
    </citation>
    <scope>NUCLEOTIDE SEQUENCE</scope>
    <source>
        <strain evidence="1">RS19-109</strain>
    </source>
</reference>